<dbReference type="AlphaFoldDB" id="A0AAN9XCY7"/>
<accession>A0AAN9XCY7</accession>
<dbReference type="EMBL" id="JAYMYS010000006">
    <property type="protein sequence ID" value="KAK7388303.1"/>
    <property type="molecule type" value="Genomic_DNA"/>
</dbReference>
<evidence type="ECO:0000313" key="1">
    <source>
        <dbReference type="EMBL" id="KAK7388303.1"/>
    </source>
</evidence>
<gene>
    <name evidence="1" type="ORF">VNO78_23117</name>
</gene>
<proteinExistence type="predicted"/>
<name>A0AAN9XCY7_PSOTE</name>
<organism evidence="1 2">
    <name type="scientific">Psophocarpus tetragonolobus</name>
    <name type="common">Winged bean</name>
    <name type="synonym">Dolichos tetragonolobus</name>
    <dbReference type="NCBI Taxonomy" id="3891"/>
    <lineage>
        <taxon>Eukaryota</taxon>
        <taxon>Viridiplantae</taxon>
        <taxon>Streptophyta</taxon>
        <taxon>Embryophyta</taxon>
        <taxon>Tracheophyta</taxon>
        <taxon>Spermatophyta</taxon>
        <taxon>Magnoliopsida</taxon>
        <taxon>eudicotyledons</taxon>
        <taxon>Gunneridae</taxon>
        <taxon>Pentapetalae</taxon>
        <taxon>rosids</taxon>
        <taxon>fabids</taxon>
        <taxon>Fabales</taxon>
        <taxon>Fabaceae</taxon>
        <taxon>Papilionoideae</taxon>
        <taxon>50 kb inversion clade</taxon>
        <taxon>NPAAA clade</taxon>
        <taxon>indigoferoid/millettioid clade</taxon>
        <taxon>Phaseoleae</taxon>
        <taxon>Psophocarpus</taxon>
    </lineage>
</organism>
<sequence>MALRRSTVALDGQVQCLLCNCFLSEMMVALCKTVRSDHNGVVMMRQLCATTISDSWVVSDSRQQVCHGVIPASHLYPHLARFQHGGTTTMLSVLMKVCLSKENE</sequence>
<keyword evidence="2" id="KW-1185">Reference proteome</keyword>
<protein>
    <submittedName>
        <fullName evidence="1">Uncharacterized protein</fullName>
    </submittedName>
</protein>
<evidence type="ECO:0000313" key="2">
    <source>
        <dbReference type="Proteomes" id="UP001386955"/>
    </source>
</evidence>
<dbReference type="Proteomes" id="UP001386955">
    <property type="component" value="Unassembled WGS sequence"/>
</dbReference>
<comment type="caution">
    <text evidence="1">The sequence shown here is derived from an EMBL/GenBank/DDBJ whole genome shotgun (WGS) entry which is preliminary data.</text>
</comment>
<reference evidence="1 2" key="1">
    <citation type="submission" date="2024-01" db="EMBL/GenBank/DDBJ databases">
        <title>The genomes of 5 underutilized Papilionoideae crops provide insights into root nodulation and disease resistanc.</title>
        <authorList>
            <person name="Jiang F."/>
        </authorList>
    </citation>
    <scope>NUCLEOTIDE SEQUENCE [LARGE SCALE GENOMIC DNA]</scope>
    <source>
        <strain evidence="1">DUOXIRENSHENG_FW03</strain>
        <tissue evidence="1">Leaves</tissue>
    </source>
</reference>